<evidence type="ECO:0000313" key="2">
    <source>
        <dbReference type="Proteomes" id="UP000800303"/>
    </source>
</evidence>
<comment type="caution">
    <text evidence="1">The sequence shown here is derived from an EMBL/GenBank/DDBJ whole genome shotgun (WGS) entry which is preliminary data.</text>
</comment>
<accession>A0ABX0F9Q8</accession>
<organism evidence="1 2">
    <name type="scientific">Saccharibacillus alkalitolerans</name>
    <dbReference type="NCBI Taxonomy" id="2705290"/>
    <lineage>
        <taxon>Bacteria</taxon>
        <taxon>Bacillati</taxon>
        <taxon>Bacillota</taxon>
        <taxon>Bacilli</taxon>
        <taxon>Bacillales</taxon>
        <taxon>Paenibacillaceae</taxon>
        <taxon>Saccharibacillus</taxon>
    </lineage>
</organism>
<dbReference type="EMBL" id="JAAFGS010000010">
    <property type="protein sequence ID" value="NGZ77671.1"/>
    <property type="molecule type" value="Genomic_DNA"/>
</dbReference>
<name>A0ABX0F9Q8_9BACL</name>
<proteinExistence type="predicted"/>
<gene>
    <name evidence="1" type="ORF">GYN08_20470</name>
</gene>
<sequence length="243" mass="27846">MKDKKIADIRLFEQETGSGRLPDNIGKLYATRNRVNDLSARMARILRTKGFLTGDFDHLYVVLTPELPQGEVRGPKPSPMKRIRFYEAGLPPEPFNGRSREEQETELLGLLAAVLKRIAGGAEQLRIVEETYRLLRERGSEAEIDHLNKETRQYRVSVSYQIRPLGRKSTAIIEYIDRLNGVTRRNVFQELNRYEDIYFLAGSMTVKNGLIVISPRTSDTAKFHIRSYRTPIEIALNDIPIAD</sequence>
<keyword evidence="2" id="KW-1185">Reference proteome</keyword>
<evidence type="ECO:0000313" key="1">
    <source>
        <dbReference type="EMBL" id="NGZ77671.1"/>
    </source>
</evidence>
<dbReference type="RefSeq" id="WP_166278514.1">
    <property type="nucleotide sequence ID" value="NZ_JAAFGS010000010.1"/>
</dbReference>
<dbReference type="Proteomes" id="UP000800303">
    <property type="component" value="Unassembled WGS sequence"/>
</dbReference>
<protein>
    <submittedName>
        <fullName evidence="1">Uncharacterized protein</fullName>
    </submittedName>
</protein>
<reference evidence="1 2" key="1">
    <citation type="submission" date="2020-01" db="EMBL/GenBank/DDBJ databases">
        <title>Polyphasic characterisation and genomic insights into a novel alkali tolerant bacterium VR-M41.</title>
        <authorList>
            <person name="Vemuluri V.R."/>
        </authorList>
    </citation>
    <scope>NUCLEOTIDE SEQUENCE [LARGE SCALE GENOMIC DNA]</scope>
    <source>
        <strain evidence="1 2">VR-M41</strain>
    </source>
</reference>